<dbReference type="Proteomes" id="UP000828251">
    <property type="component" value="Unassembled WGS sequence"/>
</dbReference>
<proteinExistence type="predicted"/>
<evidence type="ECO:0000313" key="1">
    <source>
        <dbReference type="EMBL" id="KAH1064122.1"/>
    </source>
</evidence>
<sequence length="96" mass="11383">DATKFNELYNTKVDVDEHSEFIQDITDDKRNLLVKDLCVKGALWMGSHQKNYTMHRRFLTLQSKIWFHFVNYKLLPSTHSTTVNLDRMCLIHSIVK</sequence>
<keyword evidence="2" id="KW-1185">Reference proteome</keyword>
<dbReference type="AlphaFoldDB" id="A0A9D3UY98"/>
<evidence type="ECO:0000313" key="2">
    <source>
        <dbReference type="Proteomes" id="UP000828251"/>
    </source>
</evidence>
<dbReference type="EMBL" id="JAIQCV010000009">
    <property type="protein sequence ID" value="KAH1064122.1"/>
    <property type="molecule type" value="Genomic_DNA"/>
</dbReference>
<organism evidence="1 2">
    <name type="scientific">Gossypium stocksii</name>
    <dbReference type="NCBI Taxonomy" id="47602"/>
    <lineage>
        <taxon>Eukaryota</taxon>
        <taxon>Viridiplantae</taxon>
        <taxon>Streptophyta</taxon>
        <taxon>Embryophyta</taxon>
        <taxon>Tracheophyta</taxon>
        <taxon>Spermatophyta</taxon>
        <taxon>Magnoliopsida</taxon>
        <taxon>eudicotyledons</taxon>
        <taxon>Gunneridae</taxon>
        <taxon>Pentapetalae</taxon>
        <taxon>rosids</taxon>
        <taxon>malvids</taxon>
        <taxon>Malvales</taxon>
        <taxon>Malvaceae</taxon>
        <taxon>Malvoideae</taxon>
        <taxon>Gossypium</taxon>
    </lineage>
</organism>
<protein>
    <submittedName>
        <fullName evidence="1">Uncharacterized protein</fullName>
    </submittedName>
</protein>
<dbReference type="OrthoDB" id="1714944at2759"/>
<feature type="non-terminal residue" evidence="1">
    <location>
        <position position="1"/>
    </location>
</feature>
<gene>
    <name evidence="1" type="ORF">J1N35_029109</name>
</gene>
<name>A0A9D3UY98_9ROSI</name>
<reference evidence="1 2" key="1">
    <citation type="journal article" date="2021" name="Plant Biotechnol. J.">
        <title>Multi-omics assisted identification of the key and species-specific regulatory components of drought-tolerant mechanisms in Gossypium stocksii.</title>
        <authorList>
            <person name="Yu D."/>
            <person name="Ke L."/>
            <person name="Zhang D."/>
            <person name="Wu Y."/>
            <person name="Sun Y."/>
            <person name="Mei J."/>
            <person name="Sun J."/>
            <person name="Sun Y."/>
        </authorList>
    </citation>
    <scope>NUCLEOTIDE SEQUENCE [LARGE SCALE GENOMIC DNA]</scope>
    <source>
        <strain evidence="2">cv. E1</strain>
        <tissue evidence="1">Leaf</tissue>
    </source>
</reference>
<comment type="caution">
    <text evidence="1">The sequence shown here is derived from an EMBL/GenBank/DDBJ whole genome shotgun (WGS) entry which is preliminary data.</text>
</comment>
<feature type="non-terminal residue" evidence="1">
    <location>
        <position position="96"/>
    </location>
</feature>
<accession>A0A9D3UY98</accession>